<dbReference type="Pfam" id="PF01566">
    <property type="entry name" value="Nramp"/>
    <property type="match status" value="1"/>
</dbReference>
<evidence type="ECO:0000256" key="4">
    <source>
        <dbReference type="ARBA" id="ARBA00022989"/>
    </source>
</evidence>
<dbReference type="EMBL" id="BQKI01000006">
    <property type="protein sequence ID" value="GJM96310.1"/>
    <property type="molecule type" value="Genomic_DNA"/>
</dbReference>
<dbReference type="PANTHER" id="PTHR11706:SF87">
    <property type="entry name" value="ETHYLENE-INSENSITIVE PROTEIN 2"/>
    <property type="match status" value="1"/>
</dbReference>
<comment type="caution">
    <text evidence="7">The sequence shown here is derived from an EMBL/GenBank/DDBJ whole genome shotgun (WGS) entry which is preliminary data.</text>
</comment>
<name>A0AAV5CDY9_ELECO</name>
<dbReference type="GO" id="GO:0034755">
    <property type="term" value="P:iron ion transmembrane transport"/>
    <property type="evidence" value="ECO:0007669"/>
    <property type="project" value="TreeGrafter"/>
</dbReference>
<dbReference type="PANTHER" id="PTHR11706">
    <property type="entry name" value="SOLUTE CARRIER PROTEIN FAMILY 11 MEMBER"/>
    <property type="match status" value="1"/>
</dbReference>
<organism evidence="7 8">
    <name type="scientific">Eleusine coracana subsp. coracana</name>
    <dbReference type="NCBI Taxonomy" id="191504"/>
    <lineage>
        <taxon>Eukaryota</taxon>
        <taxon>Viridiplantae</taxon>
        <taxon>Streptophyta</taxon>
        <taxon>Embryophyta</taxon>
        <taxon>Tracheophyta</taxon>
        <taxon>Spermatophyta</taxon>
        <taxon>Magnoliopsida</taxon>
        <taxon>Liliopsida</taxon>
        <taxon>Poales</taxon>
        <taxon>Poaceae</taxon>
        <taxon>PACMAD clade</taxon>
        <taxon>Chloridoideae</taxon>
        <taxon>Cynodonteae</taxon>
        <taxon>Eleusininae</taxon>
        <taxon>Eleusine</taxon>
    </lineage>
</organism>
<keyword evidence="3 6" id="KW-0812">Transmembrane</keyword>
<dbReference type="Proteomes" id="UP001054889">
    <property type="component" value="Unassembled WGS sequence"/>
</dbReference>
<evidence type="ECO:0000256" key="3">
    <source>
        <dbReference type="ARBA" id="ARBA00022692"/>
    </source>
</evidence>
<keyword evidence="8" id="KW-1185">Reference proteome</keyword>
<reference evidence="7" key="2">
    <citation type="submission" date="2021-12" db="EMBL/GenBank/DDBJ databases">
        <title>Resequencing data analysis of finger millet.</title>
        <authorList>
            <person name="Hatakeyama M."/>
            <person name="Aluri S."/>
            <person name="Balachadran M.T."/>
            <person name="Sivarajan S.R."/>
            <person name="Poveda L."/>
            <person name="Shimizu-Inatsugi R."/>
            <person name="Schlapbach R."/>
            <person name="Sreeman S.M."/>
            <person name="Shimizu K.K."/>
        </authorList>
    </citation>
    <scope>NUCLEOTIDE SEQUENCE</scope>
</reference>
<comment type="similarity">
    <text evidence="2">Belongs to the NRAMP (TC 2.A.55) family.</text>
</comment>
<feature type="transmembrane region" description="Helical" evidence="6">
    <location>
        <begin position="100"/>
        <end position="124"/>
    </location>
</feature>
<evidence type="ECO:0000313" key="7">
    <source>
        <dbReference type="EMBL" id="GJM96310.1"/>
    </source>
</evidence>
<keyword evidence="5 6" id="KW-0472">Membrane</keyword>
<dbReference type="GO" id="GO:0005886">
    <property type="term" value="C:plasma membrane"/>
    <property type="evidence" value="ECO:0007669"/>
    <property type="project" value="TreeGrafter"/>
</dbReference>
<evidence type="ECO:0000256" key="1">
    <source>
        <dbReference type="ARBA" id="ARBA00004141"/>
    </source>
</evidence>
<evidence type="ECO:0000313" key="8">
    <source>
        <dbReference type="Proteomes" id="UP001054889"/>
    </source>
</evidence>
<dbReference type="GO" id="GO:0005384">
    <property type="term" value="F:manganese ion transmembrane transporter activity"/>
    <property type="evidence" value="ECO:0007669"/>
    <property type="project" value="TreeGrafter"/>
</dbReference>
<evidence type="ECO:0000256" key="6">
    <source>
        <dbReference type="SAM" id="Phobius"/>
    </source>
</evidence>
<sequence length="159" mass="17472">MGYLDLGKWVVALEAGSRFGYDLVLLVLIFNLSAILCQYLSSCIGMVTGKNLAEICHQEYSKTICIVLGLEAGLSLLTSEIALIAGIAVGFNHVFEYGDLITVICFSSVAINLLPYTFSLLYVCMWSELPLAARVEAAWQLEGEPEFIDKLYQCSRVGE</sequence>
<evidence type="ECO:0000256" key="5">
    <source>
        <dbReference type="ARBA" id="ARBA00023136"/>
    </source>
</evidence>
<evidence type="ECO:0000256" key="2">
    <source>
        <dbReference type="ARBA" id="ARBA00009965"/>
    </source>
</evidence>
<feature type="transmembrane region" description="Helical" evidence="6">
    <location>
        <begin position="63"/>
        <end position="88"/>
    </location>
</feature>
<proteinExistence type="inferred from homology"/>
<protein>
    <submittedName>
        <fullName evidence="7">Uncharacterized protein</fullName>
    </submittedName>
</protein>
<keyword evidence="4 6" id="KW-1133">Transmembrane helix</keyword>
<feature type="transmembrane region" description="Helical" evidence="6">
    <location>
        <begin position="20"/>
        <end position="42"/>
    </location>
</feature>
<dbReference type="InterPro" id="IPR001046">
    <property type="entry name" value="NRAMP_fam"/>
</dbReference>
<accession>A0AAV5CDY9</accession>
<comment type="subcellular location">
    <subcellularLocation>
        <location evidence="1">Membrane</location>
        <topology evidence="1">Multi-pass membrane protein</topology>
    </subcellularLocation>
</comment>
<gene>
    <name evidence="7" type="primary">ga13132</name>
    <name evidence="7" type="ORF">PR202_ga13132</name>
</gene>
<dbReference type="GO" id="GO:0015086">
    <property type="term" value="F:cadmium ion transmembrane transporter activity"/>
    <property type="evidence" value="ECO:0007669"/>
    <property type="project" value="TreeGrafter"/>
</dbReference>
<dbReference type="AlphaFoldDB" id="A0AAV5CDY9"/>
<reference evidence="7" key="1">
    <citation type="journal article" date="2018" name="DNA Res.">
        <title>Multiple hybrid de novo genome assembly of finger millet, an orphan allotetraploid crop.</title>
        <authorList>
            <person name="Hatakeyama M."/>
            <person name="Aluri S."/>
            <person name="Balachadran M.T."/>
            <person name="Sivarajan S.R."/>
            <person name="Patrignani A."/>
            <person name="Gruter S."/>
            <person name="Poveda L."/>
            <person name="Shimizu-Inatsugi R."/>
            <person name="Baeten J."/>
            <person name="Francoijs K.J."/>
            <person name="Nataraja K.N."/>
            <person name="Reddy Y.A.N."/>
            <person name="Phadnis S."/>
            <person name="Ravikumar R.L."/>
            <person name="Schlapbach R."/>
            <person name="Sreeman S.M."/>
            <person name="Shimizu K.K."/>
        </authorList>
    </citation>
    <scope>NUCLEOTIDE SEQUENCE</scope>
</reference>